<dbReference type="InterPro" id="IPR011006">
    <property type="entry name" value="CheY-like_superfamily"/>
</dbReference>
<keyword evidence="8" id="KW-1185">Reference proteome</keyword>
<keyword evidence="4" id="KW-0597">Phosphoprotein</keyword>
<sequence length="204" mass="22223">MSTARSNLYVIDDDEAVRRSLGLLLLSRGHAVQAFASSEAFLEDAALDQPGVAVLDLRLDGLSGLQVFDVLRARASPLVVLFLSGHGDIPMAVEAVQNGAFGWLEKPCADARLLEAIEKALARAAELGARLQARQAAQALWNKLTPREMQVARLVAEGLPNKRIAQVLAPIEPRTVETHRAHAFAKLGLANSHELDRFLREHEL</sequence>
<dbReference type="EMBL" id="JAXCLA010000007">
    <property type="protein sequence ID" value="MDY0746959.1"/>
    <property type="molecule type" value="Genomic_DNA"/>
</dbReference>
<feature type="domain" description="HTH luxR-type" evidence="5">
    <location>
        <begin position="137"/>
        <end position="203"/>
    </location>
</feature>
<dbReference type="SMART" id="SM00448">
    <property type="entry name" value="REC"/>
    <property type="match status" value="1"/>
</dbReference>
<feature type="domain" description="Response regulatory" evidence="6">
    <location>
        <begin position="7"/>
        <end position="121"/>
    </location>
</feature>
<keyword evidence="1" id="KW-0805">Transcription regulation</keyword>
<dbReference type="Gene3D" id="3.40.50.2300">
    <property type="match status" value="1"/>
</dbReference>
<dbReference type="PROSITE" id="PS50043">
    <property type="entry name" value="HTH_LUXR_2"/>
    <property type="match status" value="1"/>
</dbReference>
<evidence type="ECO:0000259" key="5">
    <source>
        <dbReference type="PROSITE" id="PS50043"/>
    </source>
</evidence>
<dbReference type="SUPFAM" id="SSF52172">
    <property type="entry name" value="CheY-like"/>
    <property type="match status" value="1"/>
</dbReference>
<evidence type="ECO:0000259" key="6">
    <source>
        <dbReference type="PROSITE" id="PS50110"/>
    </source>
</evidence>
<evidence type="ECO:0000256" key="3">
    <source>
        <dbReference type="ARBA" id="ARBA00023163"/>
    </source>
</evidence>
<dbReference type="Pfam" id="PF00196">
    <property type="entry name" value="GerE"/>
    <property type="match status" value="1"/>
</dbReference>
<dbReference type="PANTHER" id="PTHR44688">
    <property type="entry name" value="DNA-BINDING TRANSCRIPTIONAL ACTIVATOR DEVR_DOSR"/>
    <property type="match status" value="1"/>
</dbReference>
<evidence type="ECO:0000256" key="1">
    <source>
        <dbReference type="ARBA" id="ARBA00023015"/>
    </source>
</evidence>
<feature type="modified residue" description="4-aspartylphosphate" evidence="4">
    <location>
        <position position="56"/>
    </location>
</feature>
<evidence type="ECO:0000313" key="7">
    <source>
        <dbReference type="EMBL" id="MDY0746959.1"/>
    </source>
</evidence>
<dbReference type="CDD" id="cd06170">
    <property type="entry name" value="LuxR_C_like"/>
    <property type="match status" value="1"/>
</dbReference>
<dbReference type="RefSeq" id="WP_320424929.1">
    <property type="nucleotide sequence ID" value="NZ_JAXCLA010000007.1"/>
</dbReference>
<dbReference type="InterPro" id="IPR016032">
    <property type="entry name" value="Sig_transdc_resp-reg_C-effctor"/>
</dbReference>
<dbReference type="PANTHER" id="PTHR44688:SF16">
    <property type="entry name" value="DNA-BINDING TRANSCRIPTIONAL ACTIVATOR DEVR_DOSR"/>
    <property type="match status" value="1"/>
</dbReference>
<evidence type="ECO:0000256" key="4">
    <source>
        <dbReference type="PROSITE-ProRule" id="PRU00169"/>
    </source>
</evidence>
<comment type="caution">
    <text evidence="7">The sequence shown here is derived from an EMBL/GenBank/DDBJ whole genome shotgun (WGS) entry which is preliminary data.</text>
</comment>
<gene>
    <name evidence="7" type="ORF">SNE35_20770</name>
</gene>
<proteinExistence type="predicted"/>
<keyword evidence="2" id="KW-0238">DNA-binding</keyword>
<protein>
    <submittedName>
        <fullName evidence="7">Response regulator</fullName>
    </submittedName>
</protein>
<reference evidence="7 8" key="1">
    <citation type="submission" date="2023-11" db="EMBL/GenBank/DDBJ databases">
        <title>Paucibacter sp. nov., isolated from fresh soil in Korea.</title>
        <authorList>
            <person name="Le N.T.T."/>
        </authorList>
    </citation>
    <scope>NUCLEOTIDE SEQUENCE [LARGE SCALE GENOMIC DNA]</scope>
    <source>
        <strain evidence="7 8">R3-3</strain>
    </source>
</reference>
<organism evidence="7 8">
    <name type="scientific">Roseateles agri</name>
    <dbReference type="NCBI Taxonomy" id="3098619"/>
    <lineage>
        <taxon>Bacteria</taxon>
        <taxon>Pseudomonadati</taxon>
        <taxon>Pseudomonadota</taxon>
        <taxon>Betaproteobacteria</taxon>
        <taxon>Burkholderiales</taxon>
        <taxon>Sphaerotilaceae</taxon>
        <taxon>Roseateles</taxon>
    </lineage>
</organism>
<dbReference type="Proteomes" id="UP001285263">
    <property type="component" value="Unassembled WGS sequence"/>
</dbReference>
<dbReference type="InterPro" id="IPR036388">
    <property type="entry name" value="WH-like_DNA-bd_sf"/>
</dbReference>
<dbReference type="Pfam" id="PF00072">
    <property type="entry name" value="Response_reg"/>
    <property type="match status" value="1"/>
</dbReference>
<dbReference type="PRINTS" id="PR00038">
    <property type="entry name" value="HTHLUXR"/>
</dbReference>
<evidence type="ECO:0000256" key="2">
    <source>
        <dbReference type="ARBA" id="ARBA00023125"/>
    </source>
</evidence>
<dbReference type="Gene3D" id="1.10.10.10">
    <property type="entry name" value="Winged helix-like DNA-binding domain superfamily/Winged helix DNA-binding domain"/>
    <property type="match status" value="1"/>
</dbReference>
<keyword evidence="3" id="KW-0804">Transcription</keyword>
<accession>A0ABU5DKX6</accession>
<dbReference type="SUPFAM" id="SSF46894">
    <property type="entry name" value="C-terminal effector domain of the bipartite response regulators"/>
    <property type="match status" value="1"/>
</dbReference>
<evidence type="ECO:0000313" key="8">
    <source>
        <dbReference type="Proteomes" id="UP001285263"/>
    </source>
</evidence>
<dbReference type="InterPro" id="IPR000792">
    <property type="entry name" value="Tscrpt_reg_LuxR_C"/>
</dbReference>
<dbReference type="PROSITE" id="PS50110">
    <property type="entry name" value="RESPONSE_REGULATORY"/>
    <property type="match status" value="1"/>
</dbReference>
<dbReference type="SMART" id="SM00421">
    <property type="entry name" value="HTH_LUXR"/>
    <property type="match status" value="1"/>
</dbReference>
<name>A0ABU5DKX6_9BURK</name>
<dbReference type="InterPro" id="IPR001789">
    <property type="entry name" value="Sig_transdc_resp-reg_receiver"/>
</dbReference>